<dbReference type="InterPro" id="IPR011545">
    <property type="entry name" value="DEAD/DEAH_box_helicase_dom"/>
</dbReference>
<protein>
    <recommendedName>
        <fullName evidence="1">DEAD/DEAH-box helicase domain-containing protein</fullName>
    </recommendedName>
</protein>
<comment type="caution">
    <text evidence="2">The sequence shown here is derived from an EMBL/GenBank/DDBJ whole genome shotgun (WGS) entry which is preliminary data.</text>
</comment>
<dbReference type="GO" id="GO:0005524">
    <property type="term" value="F:ATP binding"/>
    <property type="evidence" value="ECO:0007669"/>
    <property type="project" value="InterPro"/>
</dbReference>
<gene>
    <name evidence="2" type="ORF">VNO77_41939</name>
</gene>
<evidence type="ECO:0000313" key="2">
    <source>
        <dbReference type="EMBL" id="KAK7308337.1"/>
    </source>
</evidence>
<keyword evidence="3" id="KW-1185">Reference proteome</keyword>
<dbReference type="EMBL" id="JAYMYQ010000010">
    <property type="protein sequence ID" value="KAK7308337.1"/>
    <property type="molecule type" value="Genomic_DNA"/>
</dbReference>
<dbReference type="AlphaFoldDB" id="A0AAN9K049"/>
<dbReference type="Proteomes" id="UP001367508">
    <property type="component" value="Unassembled WGS sequence"/>
</dbReference>
<evidence type="ECO:0000313" key="3">
    <source>
        <dbReference type="Proteomes" id="UP001367508"/>
    </source>
</evidence>
<dbReference type="InterPro" id="IPR027417">
    <property type="entry name" value="P-loop_NTPase"/>
</dbReference>
<dbReference type="Gene3D" id="3.40.50.300">
    <property type="entry name" value="P-loop containing nucleotide triphosphate hydrolases"/>
    <property type="match status" value="1"/>
</dbReference>
<name>A0AAN9K049_CANGL</name>
<organism evidence="2 3">
    <name type="scientific">Canavalia gladiata</name>
    <name type="common">Sword bean</name>
    <name type="synonym">Dolichos gladiatus</name>
    <dbReference type="NCBI Taxonomy" id="3824"/>
    <lineage>
        <taxon>Eukaryota</taxon>
        <taxon>Viridiplantae</taxon>
        <taxon>Streptophyta</taxon>
        <taxon>Embryophyta</taxon>
        <taxon>Tracheophyta</taxon>
        <taxon>Spermatophyta</taxon>
        <taxon>Magnoliopsida</taxon>
        <taxon>eudicotyledons</taxon>
        <taxon>Gunneridae</taxon>
        <taxon>Pentapetalae</taxon>
        <taxon>rosids</taxon>
        <taxon>fabids</taxon>
        <taxon>Fabales</taxon>
        <taxon>Fabaceae</taxon>
        <taxon>Papilionoideae</taxon>
        <taxon>50 kb inversion clade</taxon>
        <taxon>NPAAA clade</taxon>
        <taxon>indigoferoid/millettioid clade</taxon>
        <taxon>Phaseoleae</taxon>
        <taxon>Canavalia</taxon>
    </lineage>
</organism>
<reference evidence="2 3" key="1">
    <citation type="submission" date="2024-01" db="EMBL/GenBank/DDBJ databases">
        <title>The genomes of 5 underutilized Papilionoideae crops provide insights into root nodulation and disease resistanc.</title>
        <authorList>
            <person name="Jiang F."/>
        </authorList>
    </citation>
    <scope>NUCLEOTIDE SEQUENCE [LARGE SCALE GENOMIC DNA]</scope>
    <source>
        <strain evidence="2">LVBAO_FW01</strain>
        <tissue evidence="2">Leaves</tissue>
    </source>
</reference>
<feature type="domain" description="DEAD/DEAH-box helicase" evidence="1">
    <location>
        <begin position="107"/>
        <end position="154"/>
    </location>
</feature>
<dbReference type="SUPFAM" id="SSF52540">
    <property type="entry name" value="P-loop containing nucleoside triphosphate hydrolases"/>
    <property type="match status" value="1"/>
</dbReference>
<proteinExistence type="predicted"/>
<dbReference type="GO" id="GO:0003676">
    <property type="term" value="F:nucleic acid binding"/>
    <property type="evidence" value="ECO:0007669"/>
    <property type="project" value="InterPro"/>
</dbReference>
<evidence type="ECO:0000259" key="1">
    <source>
        <dbReference type="Pfam" id="PF00270"/>
    </source>
</evidence>
<dbReference type="Pfam" id="PF00270">
    <property type="entry name" value="DEAD"/>
    <property type="match status" value="1"/>
</dbReference>
<accession>A0AAN9K049</accession>
<dbReference type="Gene3D" id="3.10.20.310">
    <property type="entry name" value="membrane protein fhac"/>
    <property type="match status" value="1"/>
</dbReference>
<sequence>MSFLEPLCLVYLIKKRKFEWLLTNEEVQEDVNCIINSGYFSSCMPVAADTRDCIRLVFQVGPCYYCRKKLTQMVNKLRTPLMVAATYDNIDSVRLIFLLLGCEHPSKVQHECIPQAILGMDVICQAKSGMGKTIVFVLSTLQQIDPVPDPISMLVFCIQEN</sequence>